<organism evidence="1 2">
    <name type="scientific">Algoriphagus aestuariicola</name>
    <dbReference type="NCBI Taxonomy" id="1852016"/>
    <lineage>
        <taxon>Bacteria</taxon>
        <taxon>Pseudomonadati</taxon>
        <taxon>Bacteroidota</taxon>
        <taxon>Cytophagia</taxon>
        <taxon>Cytophagales</taxon>
        <taxon>Cyclobacteriaceae</taxon>
        <taxon>Algoriphagus</taxon>
    </lineage>
</organism>
<proteinExistence type="predicted"/>
<dbReference type="RefSeq" id="WP_206568180.1">
    <property type="nucleotide sequence ID" value="NZ_JAFKCW010000001.1"/>
</dbReference>
<evidence type="ECO:0000313" key="1">
    <source>
        <dbReference type="EMBL" id="MBN7800225.1"/>
    </source>
</evidence>
<sequence>MSKNIEAAREFIQGLTKEKTAYPKDIAKRLIKIYSGKNDKRPRPETFKESSFLFIRSYHGDIGLRPFSNIAFWNSPDINISPINNIGAYTTLLEGGKSYSIRCNLHNRGDLMVPYPKVEFFLTDPTLGFNTSVAQQLGVTQMTGLLLPASNGVAEFIYQVPASEAGHKCLFARTWSFSPLDKPFDLFALDPRIDRHIAQKNLNFVPQASPYMFNVVHQPNALETIEFRPMTAMQVMALQHPGLLDFKILELGKSEALAQIKLELANKESGEFSLKGSRGMWEIKSVSKEGMDLDRQAGILKEMDAIVHSVYSEKSSFSDHKKSLEMFRSMNKTVKKTTLQMTMPGFGLEKGQAVGFEIVNTNQVNGQVKGGITIVVTG</sequence>
<comment type="caution">
    <text evidence="1">The sequence shown here is derived from an EMBL/GenBank/DDBJ whole genome shotgun (WGS) entry which is preliminary data.</text>
</comment>
<accession>A0ABS3BMD7</accession>
<protein>
    <submittedName>
        <fullName evidence="1">Uncharacterized protein</fullName>
    </submittedName>
</protein>
<reference evidence="1 2" key="1">
    <citation type="submission" date="2021-03" db="EMBL/GenBank/DDBJ databases">
        <title>novel species isolated from a fishpond in China.</title>
        <authorList>
            <person name="Lu H."/>
            <person name="Cai Z."/>
        </authorList>
    </citation>
    <scope>NUCLEOTIDE SEQUENCE [LARGE SCALE GENOMIC DNA]</scope>
    <source>
        <strain evidence="1 2">JCM 31546</strain>
    </source>
</reference>
<gene>
    <name evidence="1" type="ORF">J0A67_05095</name>
</gene>
<evidence type="ECO:0000313" key="2">
    <source>
        <dbReference type="Proteomes" id="UP000664698"/>
    </source>
</evidence>
<dbReference type="EMBL" id="JAFKCW010000001">
    <property type="protein sequence ID" value="MBN7800225.1"/>
    <property type="molecule type" value="Genomic_DNA"/>
</dbReference>
<name>A0ABS3BMD7_9BACT</name>
<dbReference type="Proteomes" id="UP000664698">
    <property type="component" value="Unassembled WGS sequence"/>
</dbReference>
<keyword evidence="2" id="KW-1185">Reference proteome</keyword>